<sequence>MTGASDRIVSVRRARAIAARAVLLGLVTVATVAPAMAQNYQAMSCTELWRQRASIMKRLGFCFTDARGIAAFGNDGCKVQDPNTLAYTPQDRDRIAQITLNERMKLCR</sequence>
<evidence type="ECO:0000313" key="2">
    <source>
        <dbReference type="EMBL" id="XBY45588.1"/>
    </source>
</evidence>
<feature type="domain" description="YARHG" evidence="1">
    <location>
        <begin position="25"/>
        <end position="102"/>
    </location>
</feature>
<protein>
    <submittedName>
        <fullName evidence="2">YARHG domain-containing protein</fullName>
    </submittedName>
</protein>
<reference evidence="2" key="1">
    <citation type="submission" date="2024-06" db="EMBL/GenBank/DDBJ databases">
        <title>Methylostella associata gen. nov., sp. nov., a novel Ancalomicrobiaceae-affiliated facultatively methylotrophic bacteria that feed on methanotrophs of the genus Methylococcus.</title>
        <authorList>
            <person name="Saltykova V."/>
            <person name="Danilova O.V."/>
            <person name="Oshkin I.Y."/>
            <person name="Belova S.E."/>
            <person name="Pimenov N.V."/>
            <person name="Dedysh S.N."/>
        </authorList>
    </citation>
    <scope>NUCLEOTIDE SEQUENCE</scope>
    <source>
        <strain evidence="2">S20</strain>
    </source>
</reference>
<dbReference type="AlphaFoldDB" id="A0AAU7XC33"/>
<proteinExistence type="predicted"/>
<accession>A0AAU7XC33</accession>
<dbReference type="KEGG" id="mflg:ABS361_04730"/>
<dbReference type="EMBL" id="CP158568">
    <property type="protein sequence ID" value="XBY45588.1"/>
    <property type="molecule type" value="Genomic_DNA"/>
</dbReference>
<name>A0AAU7XC33_9HYPH</name>
<dbReference type="RefSeq" id="WP_407050683.1">
    <property type="nucleotide sequence ID" value="NZ_CP158568.1"/>
</dbReference>
<gene>
    <name evidence="2" type="ORF">ABS361_04730</name>
</gene>
<organism evidence="2">
    <name type="scientific">Methyloraptor flagellatus</name>
    <dbReference type="NCBI Taxonomy" id="3162530"/>
    <lineage>
        <taxon>Bacteria</taxon>
        <taxon>Pseudomonadati</taxon>
        <taxon>Pseudomonadota</taxon>
        <taxon>Alphaproteobacteria</taxon>
        <taxon>Hyphomicrobiales</taxon>
        <taxon>Ancalomicrobiaceae</taxon>
        <taxon>Methyloraptor</taxon>
    </lineage>
</organism>
<dbReference type="Pfam" id="PF13308">
    <property type="entry name" value="YARHG"/>
    <property type="match status" value="1"/>
</dbReference>
<evidence type="ECO:0000259" key="1">
    <source>
        <dbReference type="SMART" id="SM01324"/>
    </source>
</evidence>
<dbReference type="InterPro" id="IPR025582">
    <property type="entry name" value="YARHG_dom"/>
</dbReference>
<dbReference type="SMART" id="SM01324">
    <property type="entry name" value="YARHG"/>
    <property type="match status" value="1"/>
</dbReference>